<accession>A0ABV6S1U7</accession>
<proteinExistence type="predicted"/>
<dbReference type="EMBL" id="JBHLTM010000008">
    <property type="protein sequence ID" value="MFC0683207.1"/>
    <property type="molecule type" value="Genomic_DNA"/>
</dbReference>
<gene>
    <name evidence="1" type="ORF">ACFFF8_01230</name>
</gene>
<comment type="caution">
    <text evidence="1">The sequence shown here is derived from an EMBL/GenBank/DDBJ whole genome shotgun (WGS) entry which is preliminary data.</text>
</comment>
<dbReference type="Proteomes" id="UP001589858">
    <property type="component" value="Unassembled WGS sequence"/>
</dbReference>
<organism evidence="1 2">
    <name type="scientific">Novosphingobium clariflavum</name>
    <dbReference type="NCBI Taxonomy" id="2029884"/>
    <lineage>
        <taxon>Bacteria</taxon>
        <taxon>Pseudomonadati</taxon>
        <taxon>Pseudomonadota</taxon>
        <taxon>Alphaproteobacteria</taxon>
        <taxon>Sphingomonadales</taxon>
        <taxon>Sphingomonadaceae</taxon>
        <taxon>Novosphingobium</taxon>
    </lineage>
</organism>
<evidence type="ECO:0000313" key="1">
    <source>
        <dbReference type="EMBL" id="MFC0683207.1"/>
    </source>
</evidence>
<evidence type="ECO:0000313" key="2">
    <source>
        <dbReference type="Proteomes" id="UP001589858"/>
    </source>
</evidence>
<sequence>MSILGQAMGTQKARKRNDFYPTIDPRAVQALAAFLPPGTVYAEPCAGSGDLVNLLDALGLVCDWAMELEPQGDCLRNRWPIARGNALQLGAGDVGAATCFVTNPPWNRPMLHALIRHLAAILPTWMLFDASWKHTQQAAALGPICTDIVSVGRLKWFAGSKYDPPDDCAWYRFDARAGSEPAEPTRFHFRRPPAVAGAQLQLI</sequence>
<evidence type="ECO:0008006" key="3">
    <source>
        <dbReference type="Google" id="ProtNLM"/>
    </source>
</evidence>
<keyword evidence="2" id="KW-1185">Reference proteome</keyword>
<reference evidence="1 2" key="1">
    <citation type="submission" date="2024-09" db="EMBL/GenBank/DDBJ databases">
        <authorList>
            <person name="Sun Q."/>
            <person name="Mori K."/>
        </authorList>
    </citation>
    <scope>NUCLEOTIDE SEQUENCE [LARGE SCALE GENOMIC DNA]</scope>
    <source>
        <strain evidence="1 2">CICC 11035S</strain>
    </source>
</reference>
<name>A0ABV6S1U7_9SPHN</name>
<protein>
    <recommendedName>
        <fullName evidence="3">SAM-dependent methyltransferase</fullName>
    </recommendedName>
</protein>
<dbReference type="RefSeq" id="WP_267220621.1">
    <property type="nucleotide sequence ID" value="NZ_JAPCWC010000007.1"/>
</dbReference>